<dbReference type="InterPro" id="IPR000477">
    <property type="entry name" value="RT_dom"/>
</dbReference>
<dbReference type="InterPro" id="IPR052343">
    <property type="entry name" value="Retrotransposon-Effector_Assoc"/>
</dbReference>
<sequence>MPSSKGKTHSKNQSRLSNSDNFSSPGSLDFEATDESFASSLEQASVKYPSLIQNDPKSCKIWLSEPSIPMLPLPSPLDPLLRRLFLLTNDAGNYFALAMIFPSSKITKNGVLLSSNLSNTMGCPPSGRVIFITMYKIYPKLVLCVIQEKRLVLVYDIQWECFFMVLLVRERLLWLDYEFFSVNGSEVVKQYHGESEQPLCEVFDSASQAAPSVVRPLVIVNPDVISVDSSFKVSNKHGTCFPWSLKLRLFIHCEVSGFSHGGEGFSGRWRKWISGCLESTNFSILIKGRPRGKFKASRGVRLGYPLSPFLFNLVVDVLSRLLEKAQENNMIEGIKIRNEGVEISHRQFGDDTIFFLDAAEENWEHLLELLNLFCKISGLSINKAKCSLLGINSNCEKISRLTQSWVYLLWGTREPLNSGMLLWKRWNFASKTGKKPTYLEVEGLF</sequence>
<protein>
    <submittedName>
        <fullName evidence="4">Uncharacterized protein</fullName>
    </submittedName>
</protein>
<evidence type="ECO:0000259" key="2">
    <source>
        <dbReference type="Pfam" id="PF00078"/>
    </source>
</evidence>
<dbReference type="OrthoDB" id="1932527at2759"/>
<evidence type="ECO:0000256" key="1">
    <source>
        <dbReference type="SAM" id="MobiDB-lite"/>
    </source>
</evidence>
<feature type="domain" description="Reverse transcriptase" evidence="2">
    <location>
        <begin position="272"/>
        <end position="389"/>
    </location>
</feature>
<organism evidence="4 5">
    <name type="scientific">Prunus armeniaca</name>
    <name type="common">Apricot</name>
    <name type="synonym">Armeniaca vulgaris</name>
    <dbReference type="NCBI Taxonomy" id="36596"/>
    <lineage>
        <taxon>Eukaryota</taxon>
        <taxon>Viridiplantae</taxon>
        <taxon>Streptophyta</taxon>
        <taxon>Embryophyta</taxon>
        <taxon>Tracheophyta</taxon>
        <taxon>Spermatophyta</taxon>
        <taxon>Magnoliopsida</taxon>
        <taxon>eudicotyledons</taxon>
        <taxon>Gunneridae</taxon>
        <taxon>Pentapetalae</taxon>
        <taxon>rosids</taxon>
        <taxon>fabids</taxon>
        <taxon>Rosales</taxon>
        <taxon>Rosaceae</taxon>
        <taxon>Amygdaloideae</taxon>
        <taxon>Amygdaleae</taxon>
        <taxon>Prunus</taxon>
    </lineage>
</organism>
<feature type="domain" description="CI111 double-psi beta barrel" evidence="3">
    <location>
        <begin position="87"/>
        <end position="133"/>
    </location>
</feature>
<dbReference type="AlphaFoldDB" id="A0A6J5XXG0"/>
<evidence type="ECO:0000313" key="5">
    <source>
        <dbReference type="Proteomes" id="UP000507245"/>
    </source>
</evidence>
<dbReference type="Proteomes" id="UP000507245">
    <property type="component" value="Unassembled WGS sequence"/>
</dbReference>
<accession>A0A6J5XXG0</accession>
<evidence type="ECO:0000313" key="4">
    <source>
        <dbReference type="EMBL" id="CAB4316445.1"/>
    </source>
</evidence>
<dbReference type="PANTHER" id="PTHR46890:SF1">
    <property type="entry name" value="REVERSE TRANSCRIPTASE DOMAIN-CONTAINING PROTEIN"/>
    <property type="match status" value="1"/>
</dbReference>
<dbReference type="Pfam" id="PF26429">
    <property type="entry name" value="DPBB_CI111"/>
    <property type="match status" value="1"/>
</dbReference>
<dbReference type="InterPro" id="IPR027417">
    <property type="entry name" value="P-loop_NTPase"/>
</dbReference>
<proteinExistence type="predicted"/>
<reference evidence="5" key="1">
    <citation type="journal article" date="2020" name="Genome Biol.">
        <title>Gamete binning: chromosome-level and haplotype-resolved genome assembly enabled by high-throughput single-cell sequencing of gamete genomes.</title>
        <authorList>
            <person name="Campoy J.A."/>
            <person name="Sun H."/>
            <person name="Goel M."/>
            <person name="Jiao W.-B."/>
            <person name="Folz-Donahue K."/>
            <person name="Wang N."/>
            <person name="Rubio M."/>
            <person name="Liu C."/>
            <person name="Kukat C."/>
            <person name="Ruiz D."/>
            <person name="Huettel B."/>
            <person name="Schneeberger K."/>
        </authorList>
    </citation>
    <scope>NUCLEOTIDE SEQUENCE [LARGE SCALE GENOMIC DNA]</scope>
    <source>
        <strain evidence="5">cv. Rojo Pasion</strain>
    </source>
</reference>
<dbReference type="Gene3D" id="3.40.50.300">
    <property type="entry name" value="P-loop containing nucleotide triphosphate hydrolases"/>
    <property type="match status" value="1"/>
</dbReference>
<feature type="compositionally biased region" description="Basic residues" evidence="1">
    <location>
        <begin position="1"/>
        <end position="12"/>
    </location>
</feature>
<name>A0A6J5XXG0_PRUAR</name>
<dbReference type="EMBL" id="CAEKKB010000007">
    <property type="protein sequence ID" value="CAB4316445.1"/>
    <property type="molecule type" value="Genomic_DNA"/>
</dbReference>
<feature type="region of interest" description="Disordered" evidence="1">
    <location>
        <begin position="1"/>
        <end position="28"/>
    </location>
</feature>
<dbReference type="Pfam" id="PF00078">
    <property type="entry name" value="RVT_1"/>
    <property type="match status" value="1"/>
</dbReference>
<evidence type="ECO:0000259" key="3">
    <source>
        <dbReference type="Pfam" id="PF26429"/>
    </source>
</evidence>
<dbReference type="InterPro" id="IPR058958">
    <property type="entry name" value="DPBB_CI111"/>
</dbReference>
<keyword evidence="5" id="KW-1185">Reference proteome</keyword>
<feature type="compositionally biased region" description="Polar residues" evidence="1">
    <location>
        <begin position="13"/>
        <end position="26"/>
    </location>
</feature>
<gene>
    <name evidence="4" type="ORF">ORAREDHAP_LOCUS41928</name>
</gene>
<dbReference type="PANTHER" id="PTHR46890">
    <property type="entry name" value="NON-LTR RETROLELEMENT REVERSE TRANSCRIPTASE-LIKE PROTEIN-RELATED"/>
    <property type="match status" value="1"/>
</dbReference>